<keyword evidence="8" id="KW-1185">Reference proteome</keyword>
<proteinExistence type="inferred from homology"/>
<dbReference type="InterPro" id="IPR002328">
    <property type="entry name" value="ADH_Zn_CS"/>
</dbReference>
<dbReference type="RefSeq" id="WP_109093558.1">
    <property type="nucleotide sequence ID" value="NZ_CAMELQ010000112.1"/>
</dbReference>
<evidence type="ECO:0000259" key="6">
    <source>
        <dbReference type="SMART" id="SM00829"/>
    </source>
</evidence>
<dbReference type="InterPro" id="IPR013154">
    <property type="entry name" value="ADH-like_N"/>
</dbReference>
<keyword evidence="3 5" id="KW-0862">Zinc</keyword>
<dbReference type="EMBL" id="QETB01000003">
    <property type="protein sequence ID" value="PWF26485.1"/>
    <property type="molecule type" value="Genomic_DNA"/>
</dbReference>
<comment type="similarity">
    <text evidence="5">Belongs to the zinc-containing alcohol dehydrogenase family.</text>
</comment>
<dbReference type="SUPFAM" id="SSF51735">
    <property type="entry name" value="NAD(P)-binding Rossmann-fold domains"/>
    <property type="match status" value="1"/>
</dbReference>
<evidence type="ECO:0000256" key="5">
    <source>
        <dbReference type="RuleBase" id="RU361277"/>
    </source>
</evidence>
<evidence type="ECO:0000256" key="2">
    <source>
        <dbReference type="ARBA" id="ARBA00022723"/>
    </source>
</evidence>
<evidence type="ECO:0000256" key="3">
    <source>
        <dbReference type="ARBA" id="ARBA00022833"/>
    </source>
</evidence>
<sequence length="346" mass="36522">MKAAVFVGPGQLELREVPTPHAGEGEIVLKTGSNTVCGTDVRIMKGEKSAGVRPGVILGHEISGYVHEIGKGVEGYAEGDLVGINPTVSCGTCFYCRTGAEHLCERAELFGYAIDGGLADYVLIPKQAVARRALYKAADHLTPAEVSLGEPLGCVLNGVANYEPKMGDTVLIIGAGPIGLLHVMVNKYLGASQIIVSNTGEERLKIARELGATAVVDPTTTDLEEYVRSLTDGRGADVTVVCIGRNELFQQALECTRPKGHVSAFAGFAKGSLSEMDPNLIHYNELVVTGGSNTSRANYEKALRLIGEGAVNAKALHTDTYALDDLFAALDRVQSGEALKVSVVPN</sequence>
<accession>A0A2V1KAU7</accession>
<dbReference type="InterPro" id="IPR050129">
    <property type="entry name" value="Zn_alcohol_dh"/>
</dbReference>
<comment type="caution">
    <text evidence="7">The sequence shown here is derived from an EMBL/GenBank/DDBJ whole genome shotgun (WGS) entry which is preliminary data.</text>
</comment>
<dbReference type="OrthoDB" id="9797931at2"/>
<dbReference type="Proteomes" id="UP000245283">
    <property type="component" value="Unassembled WGS sequence"/>
</dbReference>
<dbReference type="PANTHER" id="PTHR43401:SF2">
    <property type="entry name" value="L-THREONINE 3-DEHYDROGENASE"/>
    <property type="match status" value="1"/>
</dbReference>
<dbReference type="AlphaFoldDB" id="A0A2V1KAU7"/>
<evidence type="ECO:0000256" key="1">
    <source>
        <dbReference type="ARBA" id="ARBA00001947"/>
    </source>
</evidence>
<evidence type="ECO:0000256" key="4">
    <source>
        <dbReference type="ARBA" id="ARBA00023002"/>
    </source>
</evidence>
<dbReference type="SMART" id="SM00829">
    <property type="entry name" value="PKS_ER"/>
    <property type="match status" value="1"/>
</dbReference>
<dbReference type="Pfam" id="PF08240">
    <property type="entry name" value="ADH_N"/>
    <property type="match status" value="1"/>
</dbReference>
<dbReference type="PANTHER" id="PTHR43401">
    <property type="entry name" value="L-THREONINE 3-DEHYDROGENASE"/>
    <property type="match status" value="1"/>
</dbReference>
<dbReference type="Pfam" id="PF00107">
    <property type="entry name" value="ADH_zinc_N"/>
    <property type="match status" value="1"/>
</dbReference>
<gene>
    <name evidence="7" type="ORF">DD236_06420</name>
</gene>
<dbReference type="InterPro" id="IPR013149">
    <property type="entry name" value="ADH-like_C"/>
</dbReference>
<reference evidence="8" key="1">
    <citation type="submission" date="2018-05" db="EMBL/GenBank/DDBJ databases">
        <authorList>
            <person name="Li Y."/>
        </authorList>
    </citation>
    <scope>NUCLEOTIDE SEQUENCE [LARGE SCALE GENOMIC DNA]</scope>
    <source>
        <strain evidence="8">sk1b4</strain>
    </source>
</reference>
<dbReference type="InterPro" id="IPR020843">
    <property type="entry name" value="ER"/>
</dbReference>
<organism evidence="7 8">
    <name type="scientific">Ancrocorticia populi</name>
    <dbReference type="NCBI Taxonomy" id="2175228"/>
    <lineage>
        <taxon>Bacteria</taxon>
        <taxon>Bacillati</taxon>
        <taxon>Actinomycetota</taxon>
        <taxon>Actinomycetes</taxon>
        <taxon>Actinomycetales</taxon>
        <taxon>Actinomycetaceae</taxon>
        <taxon>Ancrocorticia</taxon>
    </lineage>
</organism>
<dbReference type="GO" id="GO:0008270">
    <property type="term" value="F:zinc ion binding"/>
    <property type="evidence" value="ECO:0007669"/>
    <property type="project" value="InterPro"/>
</dbReference>
<keyword evidence="2 5" id="KW-0479">Metal-binding</keyword>
<keyword evidence="4" id="KW-0560">Oxidoreductase</keyword>
<comment type="cofactor">
    <cofactor evidence="1 5">
        <name>Zn(2+)</name>
        <dbReference type="ChEBI" id="CHEBI:29105"/>
    </cofactor>
</comment>
<dbReference type="InterPro" id="IPR011032">
    <property type="entry name" value="GroES-like_sf"/>
</dbReference>
<dbReference type="PROSITE" id="PS00059">
    <property type="entry name" value="ADH_ZINC"/>
    <property type="match status" value="1"/>
</dbReference>
<evidence type="ECO:0000313" key="7">
    <source>
        <dbReference type="EMBL" id="PWF26485.1"/>
    </source>
</evidence>
<protein>
    <submittedName>
        <fullName evidence="7">Alcohol dehydrogenase</fullName>
    </submittedName>
</protein>
<evidence type="ECO:0000313" key="8">
    <source>
        <dbReference type="Proteomes" id="UP000245283"/>
    </source>
</evidence>
<name>A0A2V1KAU7_9ACTO</name>
<dbReference type="Gene3D" id="3.90.180.10">
    <property type="entry name" value="Medium-chain alcohol dehydrogenases, catalytic domain"/>
    <property type="match status" value="1"/>
</dbReference>
<dbReference type="GO" id="GO:0016491">
    <property type="term" value="F:oxidoreductase activity"/>
    <property type="evidence" value="ECO:0007669"/>
    <property type="project" value="UniProtKB-KW"/>
</dbReference>
<feature type="domain" description="Enoyl reductase (ER)" evidence="6">
    <location>
        <begin position="8"/>
        <end position="343"/>
    </location>
</feature>
<dbReference type="SUPFAM" id="SSF50129">
    <property type="entry name" value="GroES-like"/>
    <property type="match status" value="1"/>
</dbReference>
<dbReference type="Gene3D" id="3.40.50.720">
    <property type="entry name" value="NAD(P)-binding Rossmann-like Domain"/>
    <property type="match status" value="1"/>
</dbReference>
<dbReference type="InterPro" id="IPR036291">
    <property type="entry name" value="NAD(P)-bd_dom_sf"/>
</dbReference>